<evidence type="ECO:0000313" key="2">
    <source>
        <dbReference type="Proteomes" id="UP001163726"/>
    </source>
</evidence>
<gene>
    <name evidence="1" type="ORF">OLW01_10700</name>
</gene>
<dbReference type="RefSeq" id="WP_268073909.1">
    <property type="nucleotide sequence ID" value="NZ_CP109965.1"/>
</dbReference>
<proteinExistence type="predicted"/>
<protein>
    <submittedName>
        <fullName evidence="1">Primosomal replication protein</fullName>
    </submittedName>
</protein>
<keyword evidence="2" id="KW-1185">Reference proteome</keyword>
<dbReference type="Pfam" id="PF07445">
    <property type="entry name" value="PriC"/>
    <property type="match status" value="1"/>
</dbReference>
<evidence type="ECO:0000313" key="1">
    <source>
        <dbReference type="EMBL" id="WAJ69625.1"/>
    </source>
</evidence>
<organism evidence="1 2">
    <name type="scientific">Catenovulum adriaticum</name>
    <dbReference type="NCBI Taxonomy" id="2984846"/>
    <lineage>
        <taxon>Bacteria</taxon>
        <taxon>Pseudomonadati</taxon>
        <taxon>Pseudomonadota</taxon>
        <taxon>Gammaproteobacteria</taxon>
        <taxon>Alteromonadales</taxon>
        <taxon>Alteromonadaceae</taxon>
        <taxon>Catenovulum</taxon>
    </lineage>
</organism>
<reference evidence="1" key="1">
    <citation type="submission" date="2022-10" db="EMBL/GenBank/DDBJ databases">
        <title>Catenovulum adriacola sp. nov. isolated in the Harbour of Susak.</title>
        <authorList>
            <person name="Schoch T."/>
            <person name="Reich S.J."/>
            <person name="Stoeferle S."/>
            <person name="Flaiz M."/>
            <person name="Kazda M."/>
            <person name="Riedel C.U."/>
            <person name="Duerre P."/>
        </authorList>
    </citation>
    <scope>NUCLEOTIDE SEQUENCE</scope>
    <source>
        <strain evidence="1">TS8</strain>
    </source>
</reference>
<dbReference type="InterPro" id="IPR010890">
    <property type="entry name" value="PriC"/>
</dbReference>
<sequence>MTLFEQVSQTFNKLSDKLKKNKEQEKLASILQEHHSFICQSEQLSDYLQETQQLIKLAFKSQTQDSERLSDRLNAQLELLAKLALNGKLVEHNAVTEYRSRIGKMHKTLAEYRQYLARFDDQIRLNPNLPDNHSIYQRRERCLQAINQLEDKISKIEQKGYGTNRYFK</sequence>
<dbReference type="EMBL" id="CP109965">
    <property type="protein sequence ID" value="WAJ69625.1"/>
    <property type="molecule type" value="Genomic_DNA"/>
</dbReference>
<name>A0ABY7AMD9_9ALTE</name>
<dbReference type="Proteomes" id="UP001163726">
    <property type="component" value="Chromosome"/>
</dbReference>
<accession>A0ABY7AMD9</accession>